<gene>
    <name evidence="3" type="ORF">CNQ84_13800</name>
</gene>
<reference evidence="3 4" key="1">
    <citation type="submission" date="2017-09" db="EMBL/GenBank/DDBJ databases">
        <title>Pseudomonas abyssi sp. nov. isolated from Abyssopelagic Water.</title>
        <authorList>
            <person name="Wei Y."/>
        </authorList>
    </citation>
    <scope>NUCLEOTIDE SEQUENCE [LARGE SCALE GENOMIC DNA]</scope>
    <source>
        <strain evidence="3 4">MT5</strain>
    </source>
</reference>
<evidence type="ECO:0000256" key="1">
    <source>
        <dbReference type="SAM" id="MobiDB-lite"/>
    </source>
</evidence>
<name>A0A2A3MFP5_9PSED</name>
<evidence type="ECO:0000259" key="2">
    <source>
        <dbReference type="Pfam" id="PF16220"/>
    </source>
</evidence>
<dbReference type="Proteomes" id="UP000242313">
    <property type="component" value="Unassembled WGS sequence"/>
</dbReference>
<organism evidence="3 4">
    <name type="scientific">Pseudomonas abyssi</name>
    <dbReference type="NCBI Taxonomy" id="170540"/>
    <lineage>
        <taxon>Bacteria</taxon>
        <taxon>Pseudomonadati</taxon>
        <taxon>Pseudomonadota</taxon>
        <taxon>Gammaproteobacteria</taxon>
        <taxon>Pseudomonadales</taxon>
        <taxon>Pseudomonadaceae</taxon>
        <taxon>Pseudomonas</taxon>
    </lineage>
</organism>
<sequence length="96" mass="11160">MSMIPSRPKNTSLSKSGSESQVQDQALEWLLRLTSGRVTEQEANAFRRWCAHSEEHRRAFARIKRVWDLLGKAAEHMVEPESTQTIFTAFRSIKKW</sequence>
<feature type="compositionally biased region" description="Polar residues" evidence="1">
    <location>
        <begin position="8"/>
        <end position="21"/>
    </location>
</feature>
<dbReference type="AlphaFoldDB" id="A0A2A3MFP5"/>
<feature type="region of interest" description="Disordered" evidence="1">
    <location>
        <begin position="1"/>
        <end position="21"/>
    </location>
</feature>
<proteinExistence type="predicted"/>
<dbReference type="Pfam" id="PF16220">
    <property type="entry name" value="DUF4880"/>
    <property type="match status" value="1"/>
</dbReference>
<protein>
    <recommendedName>
        <fullName evidence="2">FecR N-terminal domain-containing protein</fullName>
    </recommendedName>
</protein>
<dbReference type="RefSeq" id="WP_096005428.1">
    <property type="nucleotide sequence ID" value="NZ_NTMR01000017.1"/>
</dbReference>
<dbReference type="EMBL" id="NTMR01000017">
    <property type="protein sequence ID" value="PBK03646.1"/>
    <property type="molecule type" value="Genomic_DNA"/>
</dbReference>
<evidence type="ECO:0000313" key="3">
    <source>
        <dbReference type="EMBL" id="PBK03646.1"/>
    </source>
</evidence>
<feature type="domain" description="FecR N-terminal" evidence="2">
    <location>
        <begin position="24"/>
        <end position="65"/>
    </location>
</feature>
<dbReference type="InterPro" id="IPR032623">
    <property type="entry name" value="FecR_N"/>
</dbReference>
<accession>A0A2A3MFP5</accession>
<keyword evidence="4" id="KW-1185">Reference proteome</keyword>
<evidence type="ECO:0000313" key="4">
    <source>
        <dbReference type="Proteomes" id="UP000242313"/>
    </source>
</evidence>
<comment type="caution">
    <text evidence="3">The sequence shown here is derived from an EMBL/GenBank/DDBJ whole genome shotgun (WGS) entry which is preliminary data.</text>
</comment>